<name>A0A2R6NV76_9APHY</name>
<dbReference type="Proteomes" id="UP000186601">
    <property type="component" value="Unassembled WGS sequence"/>
</dbReference>
<dbReference type="Gene3D" id="3.90.550.10">
    <property type="entry name" value="Spore Coat Polysaccharide Biosynthesis Protein SpsA, Chain A"/>
    <property type="match status" value="2"/>
</dbReference>
<dbReference type="AlphaFoldDB" id="A0A2R6NV76"/>
<dbReference type="GO" id="GO:0016020">
    <property type="term" value="C:membrane"/>
    <property type="evidence" value="ECO:0007669"/>
    <property type="project" value="InterPro"/>
</dbReference>
<evidence type="ECO:0008006" key="5">
    <source>
        <dbReference type="Google" id="ProtNLM"/>
    </source>
</evidence>
<comment type="caution">
    <text evidence="3">The sequence shown here is derived from an EMBL/GenBank/DDBJ whole genome shotgun (WGS) entry which is preliminary data.</text>
</comment>
<proteinExistence type="inferred from homology"/>
<dbReference type="GO" id="GO:0000032">
    <property type="term" value="P:cell wall mannoprotein biosynthetic process"/>
    <property type="evidence" value="ECO:0007669"/>
    <property type="project" value="TreeGrafter"/>
</dbReference>
<accession>A0A2R6NV76</accession>
<dbReference type="InterPro" id="IPR029044">
    <property type="entry name" value="Nucleotide-diphossugar_trans"/>
</dbReference>
<dbReference type="GO" id="GO:0005794">
    <property type="term" value="C:Golgi apparatus"/>
    <property type="evidence" value="ECO:0007669"/>
    <property type="project" value="TreeGrafter"/>
</dbReference>
<dbReference type="OrthoDB" id="439943at2759"/>
<gene>
    <name evidence="3" type="ORF">PHLCEN_2v7863</name>
</gene>
<reference evidence="3 4" key="1">
    <citation type="submission" date="2018-02" db="EMBL/GenBank/DDBJ databases">
        <title>Genome sequence of the basidiomycete white-rot fungus Phlebia centrifuga.</title>
        <authorList>
            <person name="Granchi Z."/>
            <person name="Peng M."/>
            <person name="de Vries R.P."/>
            <person name="Hilden K."/>
            <person name="Makela M.R."/>
            <person name="Grigoriev I."/>
            <person name="Riley R."/>
        </authorList>
    </citation>
    <scope>NUCLEOTIDE SEQUENCE [LARGE SCALE GENOMIC DNA]</scope>
    <source>
        <strain evidence="3 4">FBCC195</strain>
    </source>
</reference>
<dbReference type="STRING" id="98765.A0A2R6NV76"/>
<evidence type="ECO:0000256" key="2">
    <source>
        <dbReference type="ARBA" id="ARBA00022679"/>
    </source>
</evidence>
<dbReference type="SUPFAM" id="SSF53448">
    <property type="entry name" value="Nucleotide-diphospho-sugar transferases"/>
    <property type="match status" value="1"/>
</dbReference>
<keyword evidence="4" id="KW-1185">Reference proteome</keyword>
<evidence type="ECO:0000313" key="4">
    <source>
        <dbReference type="Proteomes" id="UP000186601"/>
    </source>
</evidence>
<sequence length="293" mass="34018">MPWSSSPDYIPGDDYVGLPPPHYTAGNSTQARANATILMLARNGDVDGAVRSVRELEDKFNHKFGYPWVFLNEEPFSDDFKRPDVHFHCEVDQDPFVYMEENDKLYGFTITMYEYHATIPTLWDTVKKFIADNPQYVAKDNAMAYQSDNGGDSYNLCHFWSNFEIASMDFWRGEAYSKYFEALDNTGGFYYERWGDAPVHSIAVSLFARKDQIHFFDNIGYEHNPYTHCPKGKGLWEQGKCSCNPERSFGASRLFHIPTFPHNFFIETNLELNLVHLPDYDGYSCMRQWDRIG</sequence>
<dbReference type="PANTHER" id="PTHR31121:SF6">
    <property type="entry name" value="ALPHA-1,2 MANNOSYLTRANSFERASE KTR1"/>
    <property type="match status" value="1"/>
</dbReference>
<evidence type="ECO:0000256" key="1">
    <source>
        <dbReference type="ARBA" id="ARBA00007677"/>
    </source>
</evidence>
<dbReference type="GO" id="GO:0006487">
    <property type="term" value="P:protein N-linked glycosylation"/>
    <property type="evidence" value="ECO:0007669"/>
    <property type="project" value="TreeGrafter"/>
</dbReference>
<evidence type="ECO:0000313" key="3">
    <source>
        <dbReference type="EMBL" id="PSR77432.1"/>
    </source>
</evidence>
<protein>
    <recommendedName>
        <fullName evidence="5">Glycosyltransferase family 15 protein</fullName>
    </recommendedName>
</protein>
<organism evidence="3 4">
    <name type="scientific">Hermanssonia centrifuga</name>
    <dbReference type="NCBI Taxonomy" id="98765"/>
    <lineage>
        <taxon>Eukaryota</taxon>
        <taxon>Fungi</taxon>
        <taxon>Dikarya</taxon>
        <taxon>Basidiomycota</taxon>
        <taxon>Agaricomycotina</taxon>
        <taxon>Agaricomycetes</taxon>
        <taxon>Polyporales</taxon>
        <taxon>Meruliaceae</taxon>
        <taxon>Hermanssonia</taxon>
    </lineage>
</organism>
<keyword evidence="2" id="KW-0808">Transferase</keyword>
<comment type="similarity">
    <text evidence="1">Belongs to the glycosyltransferase 15 family.</text>
</comment>
<dbReference type="EMBL" id="MLYV02000794">
    <property type="protein sequence ID" value="PSR77432.1"/>
    <property type="molecule type" value="Genomic_DNA"/>
</dbReference>
<dbReference type="Pfam" id="PF01793">
    <property type="entry name" value="Glyco_transf_15"/>
    <property type="match status" value="2"/>
</dbReference>
<dbReference type="GO" id="GO:0000026">
    <property type="term" value="F:alpha-1,2-mannosyltransferase activity"/>
    <property type="evidence" value="ECO:0007669"/>
    <property type="project" value="TreeGrafter"/>
</dbReference>
<dbReference type="PANTHER" id="PTHR31121">
    <property type="entry name" value="ALPHA-1,2 MANNOSYLTRANSFERASE KTR1"/>
    <property type="match status" value="1"/>
</dbReference>
<dbReference type="InterPro" id="IPR002685">
    <property type="entry name" value="Glyco_trans_15"/>
</dbReference>